<proteinExistence type="predicted"/>
<dbReference type="Proteomes" id="UP000178700">
    <property type="component" value="Unassembled WGS sequence"/>
</dbReference>
<dbReference type="AlphaFoldDB" id="A0A1F6V507"/>
<dbReference type="EMBL" id="MFTJ01000041">
    <property type="protein sequence ID" value="OGI64705.1"/>
    <property type="molecule type" value="Genomic_DNA"/>
</dbReference>
<accession>A0A1F6V507</accession>
<sequence>MDSIDDIFTPHQKENPPYIDITLYKEVNRVDLKNLPEGTRVLFSGLHPASNYLVEVLGTPELGLKRDVKLWYLGSGSFNSFGAVCLIGPQSGCLKTKAKNLYSFTINNRIQRKPDDEGILELGKQYMLPTFGWDYKKELYADTNNIRLEAYTKIKVPTELKE</sequence>
<organism evidence="1 2">
    <name type="scientific">Candidatus Nomurabacteria bacterium RIFCSPHIGHO2_01_FULL_39_10</name>
    <dbReference type="NCBI Taxonomy" id="1801733"/>
    <lineage>
        <taxon>Bacteria</taxon>
        <taxon>Candidatus Nomuraibacteriota</taxon>
    </lineage>
</organism>
<gene>
    <name evidence="1" type="ORF">A2642_01895</name>
</gene>
<evidence type="ECO:0000313" key="1">
    <source>
        <dbReference type="EMBL" id="OGI64705.1"/>
    </source>
</evidence>
<protein>
    <submittedName>
        <fullName evidence="1">Uncharacterized protein</fullName>
    </submittedName>
</protein>
<comment type="caution">
    <text evidence="1">The sequence shown here is derived from an EMBL/GenBank/DDBJ whole genome shotgun (WGS) entry which is preliminary data.</text>
</comment>
<reference evidence="1 2" key="1">
    <citation type="journal article" date="2016" name="Nat. Commun.">
        <title>Thousands of microbial genomes shed light on interconnected biogeochemical processes in an aquifer system.</title>
        <authorList>
            <person name="Anantharaman K."/>
            <person name="Brown C.T."/>
            <person name="Hug L.A."/>
            <person name="Sharon I."/>
            <person name="Castelle C.J."/>
            <person name="Probst A.J."/>
            <person name="Thomas B.C."/>
            <person name="Singh A."/>
            <person name="Wilkins M.J."/>
            <person name="Karaoz U."/>
            <person name="Brodie E.L."/>
            <person name="Williams K.H."/>
            <person name="Hubbard S.S."/>
            <person name="Banfield J.F."/>
        </authorList>
    </citation>
    <scope>NUCLEOTIDE SEQUENCE [LARGE SCALE GENOMIC DNA]</scope>
</reference>
<evidence type="ECO:0000313" key="2">
    <source>
        <dbReference type="Proteomes" id="UP000178700"/>
    </source>
</evidence>
<name>A0A1F6V507_9BACT</name>